<dbReference type="SUPFAM" id="SSF51905">
    <property type="entry name" value="FAD/NAD(P)-binding domain"/>
    <property type="match status" value="1"/>
</dbReference>
<sequence>MDSAAPFIGTGLAAVGLAYMLRSKPSSNPFPTDTRTPAKAFEHDREVRNATIKPGYSAKKLEKHVAANGDFDAIIIGSGIGSMTCATIMAKAGKKVLVLEQHDQLGGCCHSFYEKGFEFDTGVHYIGEMRNNTAIRFLFDQLTNGQLQWSDVADDYDTVVLVDDENQDAASLKAIEQHVKNGTTLPSFQCSMLSGRERTIVELVKKFPSEEKAIRKYYDLLTEVRKAMLGFVGIKFMPKWAATMLIKTGLVNKYTTYFKLAEKSLTQVLDEITDNKTLKAVLAYNFGDYGTLPKDAPFVMHAVLVNHFLNGVSYPIGGSSEFAYHMFPTVEAAGGKAFVRAEVGEIVCQNGAAVGVRLKKDGTVIKAPMIISNAGLYNTAELLPPTVSPLKNMTESGVQNGVGGISVYVGLNKSNAALNLKGKHFWAFWTKKGQEDLDGVCQKYVDRGGNEMDDGPVPLLFISFPSAKDPLWDEKHPGKASATIVSFCNYDWFGEWEGERVMHRGEGYEKRKKAIGELIWKQTVALFPQLRDCVEYFDVGTPVTNKYYIRAHKGEMYGLDHNKERFTAEATNELRPETDIPNLYLCGQDIFNCGIAGAAFGGLLCASKVLNRNVYADLVDLKKKSPPSIPK</sequence>
<keyword evidence="2" id="KW-0285">Flavoprotein</keyword>
<organism evidence="7 8">
    <name type="scientific">Triparma verrucosa</name>
    <dbReference type="NCBI Taxonomy" id="1606542"/>
    <lineage>
        <taxon>Eukaryota</taxon>
        <taxon>Sar</taxon>
        <taxon>Stramenopiles</taxon>
        <taxon>Ochrophyta</taxon>
        <taxon>Bolidophyceae</taxon>
        <taxon>Parmales</taxon>
        <taxon>Triparmaceae</taxon>
        <taxon>Triparma</taxon>
    </lineage>
</organism>
<dbReference type="Pfam" id="PF13450">
    <property type="entry name" value="NAD_binding_8"/>
    <property type="match status" value="1"/>
</dbReference>
<protein>
    <recommendedName>
        <fullName evidence="9">All-trans-retinol 13,14-reductase</fullName>
    </recommendedName>
</protein>
<evidence type="ECO:0000313" key="8">
    <source>
        <dbReference type="Proteomes" id="UP001165160"/>
    </source>
</evidence>
<evidence type="ECO:0008006" key="9">
    <source>
        <dbReference type="Google" id="ProtNLM"/>
    </source>
</evidence>
<dbReference type="InterPro" id="IPR036188">
    <property type="entry name" value="FAD/NAD-bd_sf"/>
</dbReference>
<dbReference type="AlphaFoldDB" id="A0A9W7BK45"/>
<keyword evidence="6" id="KW-0520">NAD</keyword>
<dbReference type="InterPro" id="IPR052206">
    <property type="entry name" value="Retinol_saturase"/>
</dbReference>
<evidence type="ECO:0000313" key="7">
    <source>
        <dbReference type="EMBL" id="GMH87640.1"/>
    </source>
</evidence>
<keyword evidence="3" id="KW-0732">Signal</keyword>
<name>A0A9W7BK45_9STRA</name>
<dbReference type="Proteomes" id="UP001165160">
    <property type="component" value="Unassembled WGS sequence"/>
</dbReference>
<evidence type="ECO:0000256" key="2">
    <source>
        <dbReference type="ARBA" id="ARBA00022630"/>
    </source>
</evidence>
<evidence type="ECO:0000256" key="1">
    <source>
        <dbReference type="ARBA" id="ARBA00005855"/>
    </source>
</evidence>
<reference evidence="8" key="1">
    <citation type="journal article" date="2023" name="Commun. Biol.">
        <title>Genome analysis of Parmales, the sister group of diatoms, reveals the evolutionary specialization of diatoms from phago-mixotrophs to photoautotrophs.</title>
        <authorList>
            <person name="Ban H."/>
            <person name="Sato S."/>
            <person name="Yoshikawa S."/>
            <person name="Yamada K."/>
            <person name="Nakamura Y."/>
            <person name="Ichinomiya M."/>
            <person name="Sato N."/>
            <person name="Blanc-Mathieu R."/>
            <person name="Endo H."/>
            <person name="Kuwata A."/>
            <person name="Ogata H."/>
        </authorList>
    </citation>
    <scope>NUCLEOTIDE SEQUENCE [LARGE SCALE GENOMIC DNA]</scope>
    <source>
        <strain evidence="8">NIES 3699</strain>
    </source>
</reference>
<keyword evidence="8" id="KW-1185">Reference proteome</keyword>
<accession>A0A9W7BK45</accession>
<comment type="similarity">
    <text evidence="1">Belongs to the carotenoid/retinoid oxidoreductase family. CrtISO subfamily.</text>
</comment>
<dbReference type="PANTHER" id="PTHR46091">
    <property type="entry name" value="BLR7054 PROTEIN"/>
    <property type="match status" value="1"/>
</dbReference>
<keyword evidence="5" id="KW-0521">NADP</keyword>
<proteinExistence type="inferred from homology"/>
<dbReference type="PANTHER" id="PTHR46091:SF3">
    <property type="entry name" value="AMINE OXIDASE DOMAIN-CONTAINING PROTEIN"/>
    <property type="match status" value="1"/>
</dbReference>
<evidence type="ECO:0000256" key="6">
    <source>
        <dbReference type="ARBA" id="ARBA00023027"/>
    </source>
</evidence>
<dbReference type="EMBL" id="BRXX01000074">
    <property type="protein sequence ID" value="GMH87640.1"/>
    <property type="molecule type" value="Genomic_DNA"/>
</dbReference>
<dbReference type="Gene3D" id="3.50.50.60">
    <property type="entry name" value="FAD/NAD(P)-binding domain"/>
    <property type="match status" value="2"/>
</dbReference>
<evidence type="ECO:0000256" key="3">
    <source>
        <dbReference type="ARBA" id="ARBA00022729"/>
    </source>
</evidence>
<gene>
    <name evidence="7" type="ORF">TrVE_jg2641</name>
</gene>
<comment type="caution">
    <text evidence="7">The sequence shown here is derived from an EMBL/GenBank/DDBJ whole genome shotgun (WGS) entry which is preliminary data.</text>
</comment>
<evidence type="ECO:0000256" key="5">
    <source>
        <dbReference type="ARBA" id="ARBA00022857"/>
    </source>
</evidence>
<evidence type="ECO:0000256" key="4">
    <source>
        <dbReference type="ARBA" id="ARBA00022827"/>
    </source>
</evidence>
<keyword evidence="4" id="KW-0274">FAD</keyword>